<gene>
    <name evidence="3" type="ORF">Pan181_39090</name>
</gene>
<dbReference type="PANTHER" id="PTHR30203">
    <property type="entry name" value="OUTER MEMBRANE CATION EFFLUX PROTEIN"/>
    <property type="match status" value="1"/>
</dbReference>
<feature type="coiled-coil region" evidence="1">
    <location>
        <begin position="545"/>
        <end position="572"/>
    </location>
</feature>
<dbReference type="PANTHER" id="PTHR30203:SF33">
    <property type="entry name" value="BLR4455 PROTEIN"/>
    <property type="match status" value="1"/>
</dbReference>
<dbReference type="KEGG" id="amuc:Pan181_39090"/>
<dbReference type="GO" id="GO:0015562">
    <property type="term" value="F:efflux transmembrane transporter activity"/>
    <property type="evidence" value="ECO:0007669"/>
    <property type="project" value="InterPro"/>
</dbReference>
<evidence type="ECO:0000313" key="4">
    <source>
        <dbReference type="Proteomes" id="UP000315750"/>
    </source>
</evidence>
<feature type="region of interest" description="Disordered" evidence="2">
    <location>
        <begin position="886"/>
        <end position="906"/>
    </location>
</feature>
<dbReference type="Gene3D" id="1.20.1600.10">
    <property type="entry name" value="Outer membrane efflux proteins (OEP)"/>
    <property type="match status" value="2"/>
</dbReference>
<evidence type="ECO:0000313" key="3">
    <source>
        <dbReference type="EMBL" id="QDU57688.1"/>
    </source>
</evidence>
<keyword evidence="1" id="KW-0175">Coiled coil</keyword>
<proteinExistence type="predicted"/>
<accession>A0A518ASJ8</accession>
<sequence length="906" mass="99722">MLSRLASLTLLVVLTLVGTGCSSTFYRRQADQEANCLVDEKAIPAEGVPGEYRIDLDPRSRMFDPFDPDCEPMPPDDPTSARYLECVDGKRGSSDWRKLPKTSFVDNPTWQDYLPRDEAGKIALDQKAAMELALVHSTDYQRQLENLYLSALDVTFERFRFDTQFFGGSQIVYQNDGSARGGESTLHVAPSSAAAGPSISGNRFRAETLTATGGEFVVGFANSLVWQFSGSDNYNGSSLIDFSLVQPLLRAGGRTVVLERLTIAERALLANVRIMERYRRGFYVETITGRSAGSGPSRRGGVFGGAGLEGFSGVGSGGFGSVGGGGGGVTGGAGAAQAGGFVGLLQDQQQLRNQRANVAALRASVAQLEATFEAGRIDRFQVDLARQALFNAQSVLLQQENGYKASLESFQTDLGLPPELEVVINDPYLDRFNLLDPELETLKQDIAIVLDTLRTRREERREAIEANRPVAGNIEQDVEAVVVAFADLSQAITTRIAEVDADFVKLDEVLPQRRESLEQLISRTEVIQAEIDTSLLSVSRLDDYIAGRREEMERLRATLTETQEQMTGFAQNPPGDLDARLNKTIELLSVASSELLELSLLQASVRLESVTIDPIEIQPEQALAIASAYRRDWKNARASLVDSWRLLKFNANDLESDVSLVFNGDIGNVGQNPFNIQDDNSSLQVGLSVDAPITRLAERNVYRQSLIEYQQARRGYYQYRDGIYLGLRNTLRQLRLDEVNLELRRAAVQLAISQVDLTQLRLSEPPQPGETAEFGNTTARDLVQSLSDLLNVQNDFLSVWVDYSVQQMSLEFDLGIMEVDSQGMRVDIGVPYTEYLNNLPVYPSDLYPGMGGAPSDETQDAMEVLPTAAPLLRDADIEAEPMPAEPIEVPTLEEMPILEQPAEIEP</sequence>
<name>A0A518ASJ8_9BACT</name>
<dbReference type="InterPro" id="IPR010131">
    <property type="entry name" value="MdtP/NodT-like"/>
</dbReference>
<dbReference type="Proteomes" id="UP000315750">
    <property type="component" value="Chromosome"/>
</dbReference>
<reference evidence="3 4" key="1">
    <citation type="submission" date="2019-02" db="EMBL/GenBank/DDBJ databases">
        <title>Deep-cultivation of Planctomycetes and their phenomic and genomic characterization uncovers novel biology.</title>
        <authorList>
            <person name="Wiegand S."/>
            <person name="Jogler M."/>
            <person name="Boedeker C."/>
            <person name="Pinto D."/>
            <person name="Vollmers J."/>
            <person name="Rivas-Marin E."/>
            <person name="Kohn T."/>
            <person name="Peeters S.H."/>
            <person name="Heuer A."/>
            <person name="Rast P."/>
            <person name="Oberbeckmann S."/>
            <person name="Bunk B."/>
            <person name="Jeske O."/>
            <person name="Meyerdierks A."/>
            <person name="Storesund J.E."/>
            <person name="Kallscheuer N."/>
            <person name="Luecker S."/>
            <person name="Lage O.M."/>
            <person name="Pohl T."/>
            <person name="Merkel B.J."/>
            <person name="Hornburger P."/>
            <person name="Mueller R.-W."/>
            <person name="Bruemmer F."/>
            <person name="Labrenz M."/>
            <person name="Spormann A.M."/>
            <person name="Op den Camp H."/>
            <person name="Overmann J."/>
            <person name="Amann R."/>
            <person name="Jetten M.S.M."/>
            <person name="Mascher T."/>
            <person name="Medema M.H."/>
            <person name="Devos D.P."/>
            <person name="Kaster A.-K."/>
            <person name="Ovreas L."/>
            <person name="Rohde M."/>
            <person name="Galperin M.Y."/>
            <person name="Jogler C."/>
        </authorList>
    </citation>
    <scope>NUCLEOTIDE SEQUENCE [LARGE SCALE GENOMIC DNA]</scope>
    <source>
        <strain evidence="3 4">Pan181</strain>
    </source>
</reference>
<evidence type="ECO:0000256" key="1">
    <source>
        <dbReference type="SAM" id="Coils"/>
    </source>
</evidence>
<evidence type="ECO:0000256" key="2">
    <source>
        <dbReference type="SAM" id="MobiDB-lite"/>
    </source>
</evidence>
<dbReference type="PROSITE" id="PS51257">
    <property type="entry name" value="PROKAR_LIPOPROTEIN"/>
    <property type="match status" value="1"/>
</dbReference>
<keyword evidence="4" id="KW-1185">Reference proteome</keyword>
<dbReference type="EMBL" id="CP036278">
    <property type="protein sequence ID" value="QDU57688.1"/>
    <property type="molecule type" value="Genomic_DNA"/>
</dbReference>
<dbReference type="SUPFAM" id="SSF56954">
    <property type="entry name" value="Outer membrane efflux proteins (OEP)"/>
    <property type="match status" value="2"/>
</dbReference>
<dbReference type="AlphaFoldDB" id="A0A518ASJ8"/>
<protein>
    <submittedName>
        <fullName evidence="3">Outer membrane efflux protein</fullName>
    </submittedName>
</protein>
<organism evidence="3 4">
    <name type="scientific">Aeoliella mucimassa</name>
    <dbReference type="NCBI Taxonomy" id="2527972"/>
    <lineage>
        <taxon>Bacteria</taxon>
        <taxon>Pseudomonadati</taxon>
        <taxon>Planctomycetota</taxon>
        <taxon>Planctomycetia</taxon>
        <taxon>Pirellulales</taxon>
        <taxon>Lacipirellulaceae</taxon>
        <taxon>Aeoliella</taxon>
    </lineage>
</organism>